<evidence type="ECO:0000256" key="7">
    <source>
        <dbReference type="PROSITE-ProRule" id="PRU00169"/>
    </source>
</evidence>
<evidence type="ECO:0000256" key="6">
    <source>
        <dbReference type="ARBA" id="ARBA00023163"/>
    </source>
</evidence>
<dbReference type="GO" id="GO:0032993">
    <property type="term" value="C:protein-DNA complex"/>
    <property type="evidence" value="ECO:0007669"/>
    <property type="project" value="TreeGrafter"/>
</dbReference>
<evidence type="ECO:0000259" key="9">
    <source>
        <dbReference type="PROSITE" id="PS50110"/>
    </source>
</evidence>
<evidence type="ECO:0000313" key="12">
    <source>
        <dbReference type="Proteomes" id="UP000199087"/>
    </source>
</evidence>
<dbReference type="GO" id="GO:0000156">
    <property type="term" value="F:phosphorelay response regulator activity"/>
    <property type="evidence" value="ECO:0007669"/>
    <property type="project" value="TreeGrafter"/>
</dbReference>
<evidence type="ECO:0000256" key="1">
    <source>
        <dbReference type="ARBA" id="ARBA00004496"/>
    </source>
</evidence>
<evidence type="ECO:0000256" key="5">
    <source>
        <dbReference type="ARBA" id="ARBA00023125"/>
    </source>
</evidence>
<dbReference type="SMART" id="SM00862">
    <property type="entry name" value="Trans_reg_C"/>
    <property type="match status" value="1"/>
</dbReference>
<dbReference type="Gene3D" id="6.10.250.690">
    <property type="match status" value="1"/>
</dbReference>
<keyword evidence="5 8" id="KW-0238">DNA-binding</keyword>
<dbReference type="SUPFAM" id="SSF46894">
    <property type="entry name" value="C-terminal effector domain of the bipartite response regulators"/>
    <property type="match status" value="1"/>
</dbReference>
<accession>A0A0U1P3V4</accession>
<dbReference type="Gene3D" id="1.10.10.10">
    <property type="entry name" value="Winged helix-like DNA-binding domain superfamily/Winged helix DNA-binding domain"/>
    <property type="match status" value="1"/>
</dbReference>
<dbReference type="InterPro" id="IPR001789">
    <property type="entry name" value="Sig_transdc_resp-reg_receiver"/>
</dbReference>
<gene>
    <name evidence="11" type="primary">yvrG</name>
    <name evidence="11" type="ORF">BN000_04979</name>
</gene>
<dbReference type="PANTHER" id="PTHR48111">
    <property type="entry name" value="REGULATOR OF RPOS"/>
    <property type="match status" value="1"/>
</dbReference>
<evidence type="ECO:0000259" key="10">
    <source>
        <dbReference type="PROSITE" id="PS51755"/>
    </source>
</evidence>
<dbReference type="AlphaFoldDB" id="A0A0U1P3V4"/>
<dbReference type="GO" id="GO:0006355">
    <property type="term" value="P:regulation of DNA-templated transcription"/>
    <property type="evidence" value="ECO:0007669"/>
    <property type="project" value="InterPro"/>
</dbReference>
<feature type="domain" description="OmpR/PhoB-type" evidence="10">
    <location>
        <begin position="129"/>
        <end position="229"/>
    </location>
</feature>
<sequence length="230" mass="26620">MNNRGKSILVVDNDLEMRTHIKLELEGAGFQVLEAINGTEAKDIFLTYDPCFVIIEVDLNDLNGFELCSWIRTKQKSEIPIVFVSRITNDEDKIRGLKIGADDYITKPFNSSELIVRVETVLRRTIHRCNKITFRGITLKPLKGEVKYQGNVIALTLHEFKLLYFLMRHPNQTLSRLQILDELYPTDQKLVSERTVDVHILKLREKFKAHIGDDEIIETVRGIGYRFIAF</sequence>
<dbReference type="GO" id="GO:0000976">
    <property type="term" value="F:transcription cis-regulatory region binding"/>
    <property type="evidence" value="ECO:0007669"/>
    <property type="project" value="TreeGrafter"/>
</dbReference>
<organism evidence="11 12">
    <name type="scientific">Neobacillus massiliamazoniensis</name>
    <dbReference type="NCBI Taxonomy" id="1499688"/>
    <lineage>
        <taxon>Bacteria</taxon>
        <taxon>Bacillati</taxon>
        <taxon>Bacillota</taxon>
        <taxon>Bacilli</taxon>
        <taxon>Bacillales</taxon>
        <taxon>Bacillaceae</taxon>
        <taxon>Neobacillus</taxon>
    </lineage>
</organism>
<dbReference type="InterPro" id="IPR016032">
    <property type="entry name" value="Sig_transdc_resp-reg_C-effctor"/>
</dbReference>
<dbReference type="InterPro" id="IPR039420">
    <property type="entry name" value="WalR-like"/>
</dbReference>
<dbReference type="GO" id="GO:0005829">
    <property type="term" value="C:cytosol"/>
    <property type="evidence" value="ECO:0007669"/>
    <property type="project" value="TreeGrafter"/>
</dbReference>
<name>A0A0U1P3V4_9BACI</name>
<proteinExistence type="predicted"/>
<evidence type="ECO:0000256" key="3">
    <source>
        <dbReference type="ARBA" id="ARBA00023012"/>
    </source>
</evidence>
<keyword evidence="3" id="KW-0902">Two-component regulatory system</keyword>
<dbReference type="InterPro" id="IPR011006">
    <property type="entry name" value="CheY-like_superfamily"/>
</dbReference>
<feature type="domain" description="Response regulatory" evidence="9">
    <location>
        <begin position="7"/>
        <end position="122"/>
    </location>
</feature>
<dbReference type="CDD" id="cd17574">
    <property type="entry name" value="REC_OmpR"/>
    <property type="match status" value="1"/>
</dbReference>
<dbReference type="OrthoDB" id="2578266at2"/>
<dbReference type="SUPFAM" id="SSF52172">
    <property type="entry name" value="CheY-like"/>
    <property type="match status" value="1"/>
</dbReference>
<dbReference type="EMBL" id="CVRB01000006">
    <property type="protein sequence ID" value="CRK84920.1"/>
    <property type="molecule type" value="Genomic_DNA"/>
</dbReference>
<dbReference type="PANTHER" id="PTHR48111:SF40">
    <property type="entry name" value="PHOSPHATE REGULON TRANSCRIPTIONAL REGULATORY PROTEIN PHOB"/>
    <property type="match status" value="1"/>
</dbReference>
<dbReference type="PROSITE" id="PS50110">
    <property type="entry name" value="RESPONSE_REGULATORY"/>
    <property type="match status" value="1"/>
</dbReference>
<dbReference type="Proteomes" id="UP000199087">
    <property type="component" value="Unassembled WGS sequence"/>
</dbReference>
<dbReference type="Gene3D" id="3.40.50.2300">
    <property type="match status" value="1"/>
</dbReference>
<evidence type="ECO:0000256" key="2">
    <source>
        <dbReference type="ARBA" id="ARBA00022553"/>
    </source>
</evidence>
<feature type="DNA-binding region" description="OmpR/PhoB-type" evidence="8">
    <location>
        <begin position="129"/>
        <end position="229"/>
    </location>
</feature>
<keyword evidence="12" id="KW-1185">Reference proteome</keyword>
<comment type="caution">
    <text evidence="7">Lacks conserved residue(s) required for the propagation of feature annotation.</text>
</comment>
<dbReference type="Pfam" id="PF00072">
    <property type="entry name" value="Response_reg"/>
    <property type="match status" value="1"/>
</dbReference>
<dbReference type="STRING" id="1499688.BN000_04979"/>
<dbReference type="PROSITE" id="PS51755">
    <property type="entry name" value="OMPR_PHOB"/>
    <property type="match status" value="1"/>
</dbReference>
<reference evidence="12" key="1">
    <citation type="submission" date="2015-05" db="EMBL/GenBank/DDBJ databases">
        <authorList>
            <person name="Urmite Genomes"/>
        </authorList>
    </citation>
    <scope>NUCLEOTIDE SEQUENCE [LARGE SCALE GENOMIC DNA]</scope>
    <source>
        <strain evidence="12">LF1</strain>
    </source>
</reference>
<dbReference type="CDD" id="cd00383">
    <property type="entry name" value="trans_reg_C"/>
    <property type="match status" value="1"/>
</dbReference>
<keyword evidence="6" id="KW-0804">Transcription</keyword>
<dbReference type="RefSeq" id="WP_090639383.1">
    <property type="nucleotide sequence ID" value="NZ_CVRB01000006.1"/>
</dbReference>
<evidence type="ECO:0000256" key="4">
    <source>
        <dbReference type="ARBA" id="ARBA00023015"/>
    </source>
</evidence>
<dbReference type="Pfam" id="PF00486">
    <property type="entry name" value="Trans_reg_C"/>
    <property type="match status" value="1"/>
</dbReference>
<dbReference type="InterPro" id="IPR036388">
    <property type="entry name" value="WH-like_DNA-bd_sf"/>
</dbReference>
<evidence type="ECO:0000256" key="8">
    <source>
        <dbReference type="PROSITE-ProRule" id="PRU01091"/>
    </source>
</evidence>
<dbReference type="InterPro" id="IPR001867">
    <property type="entry name" value="OmpR/PhoB-type_DNA-bd"/>
</dbReference>
<dbReference type="SMART" id="SM00448">
    <property type="entry name" value="REC"/>
    <property type="match status" value="1"/>
</dbReference>
<comment type="subcellular location">
    <subcellularLocation>
        <location evidence="1">Cytoplasm</location>
    </subcellularLocation>
</comment>
<protein>
    <submittedName>
        <fullName evidence="11">DNA-binding response regulator</fullName>
    </submittedName>
</protein>
<keyword evidence="4" id="KW-0805">Transcription regulation</keyword>
<keyword evidence="2" id="KW-0597">Phosphoprotein</keyword>
<evidence type="ECO:0000313" key="11">
    <source>
        <dbReference type="EMBL" id="CRK84920.1"/>
    </source>
</evidence>